<comment type="caution">
    <text evidence="4">The sequence shown here is derived from an EMBL/GenBank/DDBJ whole genome shotgun (WGS) entry which is preliminary data.</text>
</comment>
<evidence type="ECO:0000313" key="4">
    <source>
        <dbReference type="EMBL" id="GFE66826.1"/>
    </source>
</evidence>
<evidence type="ECO:0000256" key="2">
    <source>
        <dbReference type="SAM" id="MobiDB-lite"/>
    </source>
</evidence>
<evidence type="ECO:0000256" key="3">
    <source>
        <dbReference type="SAM" id="SignalP"/>
    </source>
</evidence>
<dbReference type="GO" id="GO:0051082">
    <property type="term" value="F:unfolded protein binding"/>
    <property type="evidence" value="ECO:0007669"/>
    <property type="project" value="InterPro"/>
</dbReference>
<keyword evidence="3" id="KW-0732">Signal</keyword>
<protein>
    <recommendedName>
        <fullName evidence="6">Periplasmic chaperone for outer membrane proteins Skp</fullName>
    </recommendedName>
</protein>
<dbReference type="InterPro" id="IPR005632">
    <property type="entry name" value="Chaperone_Skp"/>
</dbReference>
<dbReference type="AlphaFoldDB" id="A0A6N6JKI2"/>
<evidence type="ECO:0000313" key="5">
    <source>
        <dbReference type="Proteomes" id="UP000436822"/>
    </source>
</evidence>
<gene>
    <name evidence="4" type="ORF">KIN_39000</name>
</gene>
<keyword evidence="5" id="KW-1185">Reference proteome</keyword>
<dbReference type="SMART" id="SM00935">
    <property type="entry name" value="OmpH"/>
    <property type="match status" value="1"/>
</dbReference>
<dbReference type="InterPro" id="IPR024930">
    <property type="entry name" value="Skp_dom_sf"/>
</dbReference>
<name>A0A6N6JKI2_9RHOB</name>
<feature type="signal peptide" evidence="3">
    <location>
        <begin position="1"/>
        <end position="19"/>
    </location>
</feature>
<proteinExistence type="predicted"/>
<dbReference type="SUPFAM" id="SSF111384">
    <property type="entry name" value="OmpH-like"/>
    <property type="match status" value="1"/>
</dbReference>
<evidence type="ECO:0008006" key="6">
    <source>
        <dbReference type="Google" id="ProtNLM"/>
    </source>
</evidence>
<dbReference type="Gene3D" id="3.30.910.20">
    <property type="entry name" value="Skp domain"/>
    <property type="match status" value="1"/>
</dbReference>
<organism evidence="4 5">
    <name type="scientific">Litoreibacter roseus</name>
    <dbReference type="NCBI Taxonomy" id="2601869"/>
    <lineage>
        <taxon>Bacteria</taxon>
        <taxon>Pseudomonadati</taxon>
        <taxon>Pseudomonadota</taxon>
        <taxon>Alphaproteobacteria</taxon>
        <taxon>Rhodobacterales</taxon>
        <taxon>Roseobacteraceae</taxon>
        <taxon>Litoreibacter</taxon>
    </lineage>
</organism>
<feature type="coiled-coil region" evidence="1">
    <location>
        <begin position="42"/>
        <end position="73"/>
    </location>
</feature>
<feature type="chain" id="PRO_5027028775" description="Periplasmic chaperone for outer membrane proteins Skp" evidence="3">
    <location>
        <begin position="20"/>
        <end position="211"/>
    </location>
</feature>
<dbReference type="OrthoDB" id="7868372at2"/>
<sequence length="211" mass="23359">MWRAALLLILLLAPALGVAQEATQSPVLTLDQERLFESSAFGQRALADLQKARQELRAENARIQEDLITEEERLRDERPTLEPAAFQKLAADFDERVTAIRAAQDEKGTTILGTLETEKQRFFELAFPVLFELVEETGAVAILNDQAVIFSVRQIDITEAAIARVNQRIGAAPRPLDPRQSPRPRPQPETEPAEAGAPAPLPMPDTESESD</sequence>
<keyword evidence="1" id="KW-0175">Coiled coil</keyword>
<dbReference type="EMBL" id="BLJE01000006">
    <property type="protein sequence ID" value="GFE66826.1"/>
    <property type="molecule type" value="Genomic_DNA"/>
</dbReference>
<dbReference type="RefSeq" id="WP_159810218.1">
    <property type="nucleotide sequence ID" value="NZ_BLJE01000006.1"/>
</dbReference>
<evidence type="ECO:0000256" key="1">
    <source>
        <dbReference type="SAM" id="Coils"/>
    </source>
</evidence>
<reference evidence="4 5" key="1">
    <citation type="submission" date="2019-12" db="EMBL/GenBank/DDBJ databases">
        <title>Litoreibacter badius sp. nov., a novel bacteriochlorophyll a-containing bacterium in the genus Litoreibacter.</title>
        <authorList>
            <person name="Kanamuro M."/>
            <person name="Takabe Y."/>
            <person name="Mori K."/>
            <person name="Takaichi S."/>
            <person name="Hanada S."/>
        </authorList>
    </citation>
    <scope>NUCLEOTIDE SEQUENCE [LARGE SCALE GENOMIC DNA]</scope>
    <source>
        <strain evidence="4 5">K6</strain>
    </source>
</reference>
<dbReference type="Proteomes" id="UP000436822">
    <property type="component" value="Unassembled WGS sequence"/>
</dbReference>
<dbReference type="Pfam" id="PF03938">
    <property type="entry name" value="OmpH"/>
    <property type="match status" value="1"/>
</dbReference>
<feature type="region of interest" description="Disordered" evidence="2">
    <location>
        <begin position="170"/>
        <end position="211"/>
    </location>
</feature>
<accession>A0A6N6JKI2</accession>